<accession>A0A8C4US65</accession>
<sequence>MRVPVSKPRARGEGGQRREPRGRGEWWRRRSGGGWAWPEGSGAARRCPDPPAAATSEGSVTSAGPHSQWLLLLAGLIMITPAFELTQDPDFLTIIIKVPYARPSEFDVYVEGEDFKFYVKPYFLRLTLPGRVVEDGREKASYNTDKGTFTLRLPKEIPGQYFEGLDMLTSLLAPKKLRTAKHLVEEIGASAELSEEEEEEEEFDWEMEQTPYKASTENTLLVQYCYGFGNMRSGVFQRLQDEFSDVVDIKHPDQTPVDERRKKRLAAEAAKFDSDHYLADLFEDEAIQHVLKYKPWWVDAHKKMTALQGESHQEHNTHKFVVFSEEEREQLRRFTNKSYLLDKRSRYLVYLGLIDILLAYCYEVYVNEGEKNVESAWNVRKLSATLCWLESFTSVHDVLVSFGRRVLCYPLYRHFGLVTRAFNDTVMILQLGKAAVLKCLLDVHQIFKENDPAYLLNDLFITDYCIWIQKVKSKKLAMLSESLQKTTLTKSHIGFELEELEAAAILVQEEENALKAAGTVSKQQLPSSEWETSDSEESSSTSSSETEGSDSEEQESSTSGDGKINSLQGTLQEERTAPLIDCNGLRQGTDTSMFEVSDEKSKVSLQSTSLPGKLIGELEKQMHTAIRLSEQPEELANAGCILQEQGENCVSECDT</sequence>
<evidence type="ECO:0000256" key="3">
    <source>
        <dbReference type="ARBA" id="ARBA00005607"/>
    </source>
</evidence>
<dbReference type="InterPro" id="IPR007052">
    <property type="entry name" value="CS_dom"/>
</dbReference>
<dbReference type="PANTHER" id="PTHR12967:SF0">
    <property type="entry name" value="PROTEIN SHQ1 HOMOLOG"/>
    <property type="match status" value="1"/>
</dbReference>
<evidence type="ECO:0000256" key="1">
    <source>
        <dbReference type="ARBA" id="ARBA00004514"/>
    </source>
</evidence>
<protein>
    <recommendedName>
        <fullName evidence="4">Protein SHQ1 homolog</fullName>
    </recommendedName>
</protein>
<reference evidence="9" key="2">
    <citation type="submission" date="2025-09" db="UniProtKB">
        <authorList>
            <consortium name="Ensembl"/>
        </authorList>
    </citation>
    <scope>IDENTIFICATION</scope>
</reference>
<feature type="region of interest" description="Disordered" evidence="7">
    <location>
        <begin position="517"/>
        <end position="565"/>
    </location>
</feature>
<evidence type="ECO:0000313" key="10">
    <source>
        <dbReference type="Proteomes" id="UP000694562"/>
    </source>
</evidence>
<dbReference type="Pfam" id="PF04925">
    <property type="entry name" value="SHQ1"/>
    <property type="match status" value="1"/>
</dbReference>
<reference evidence="9" key="1">
    <citation type="submission" date="2025-08" db="UniProtKB">
        <authorList>
            <consortium name="Ensembl"/>
        </authorList>
    </citation>
    <scope>IDENTIFICATION</scope>
</reference>
<comment type="similarity">
    <text evidence="3">Belongs to the SHQ1 family.</text>
</comment>
<dbReference type="InterPro" id="IPR048696">
    <property type="entry name" value="SHQ1-like_CS"/>
</dbReference>
<evidence type="ECO:0000256" key="7">
    <source>
        <dbReference type="SAM" id="MobiDB-lite"/>
    </source>
</evidence>
<dbReference type="InterPro" id="IPR008978">
    <property type="entry name" value="HSP20-like_chaperone"/>
</dbReference>
<dbReference type="InterPro" id="IPR039742">
    <property type="entry name" value="Shq1"/>
</dbReference>
<dbReference type="GO" id="GO:0000493">
    <property type="term" value="P:box H/ACA snoRNP assembly"/>
    <property type="evidence" value="ECO:0007669"/>
    <property type="project" value="InterPro"/>
</dbReference>
<dbReference type="Proteomes" id="UP000694562">
    <property type="component" value="Unplaced"/>
</dbReference>
<dbReference type="AlphaFoldDB" id="A0A8C4US65"/>
<comment type="subcellular location">
    <subcellularLocation>
        <location evidence="1">Cytoplasm</location>
        <location evidence="1">Cytosol</location>
    </subcellularLocation>
    <subcellularLocation>
        <location evidence="2">Nucleus</location>
        <location evidence="2">Nucleoplasm</location>
    </subcellularLocation>
</comment>
<keyword evidence="5" id="KW-0963">Cytoplasm</keyword>
<evidence type="ECO:0000256" key="4">
    <source>
        <dbReference type="ARBA" id="ARBA00013750"/>
    </source>
</evidence>
<feature type="domain" description="CS" evidence="8">
    <location>
        <begin position="78"/>
        <end position="166"/>
    </location>
</feature>
<organism evidence="9 10">
    <name type="scientific">Falco tinnunculus</name>
    <name type="common">Common kestrel</name>
    <dbReference type="NCBI Taxonomy" id="100819"/>
    <lineage>
        <taxon>Eukaryota</taxon>
        <taxon>Metazoa</taxon>
        <taxon>Chordata</taxon>
        <taxon>Craniata</taxon>
        <taxon>Vertebrata</taxon>
        <taxon>Euteleostomi</taxon>
        <taxon>Archelosauria</taxon>
        <taxon>Archosauria</taxon>
        <taxon>Dinosauria</taxon>
        <taxon>Saurischia</taxon>
        <taxon>Theropoda</taxon>
        <taxon>Coelurosauria</taxon>
        <taxon>Aves</taxon>
        <taxon>Neognathae</taxon>
        <taxon>Neoaves</taxon>
        <taxon>Telluraves</taxon>
        <taxon>Australaves</taxon>
        <taxon>Falconiformes</taxon>
        <taxon>Falconidae</taxon>
        <taxon>Falco</taxon>
    </lineage>
</organism>
<dbReference type="FunFam" id="2.60.40.790:FF:000022">
    <property type="entry name" value="Protein SHQ1 homolog"/>
    <property type="match status" value="1"/>
</dbReference>
<dbReference type="Gene3D" id="2.60.40.790">
    <property type="match status" value="1"/>
</dbReference>
<dbReference type="OMA" id="HNIESAW"/>
<dbReference type="GO" id="GO:0005654">
    <property type="term" value="C:nucleoplasm"/>
    <property type="evidence" value="ECO:0007669"/>
    <property type="project" value="UniProtKB-SubCell"/>
</dbReference>
<dbReference type="InterPro" id="IPR007009">
    <property type="entry name" value="Shq1_C"/>
</dbReference>
<dbReference type="CDD" id="cd06463">
    <property type="entry name" value="p23_like"/>
    <property type="match status" value="1"/>
</dbReference>
<dbReference type="SUPFAM" id="SSF49764">
    <property type="entry name" value="HSP20-like chaperones"/>
    <property type="match status" value="1"/>
</dbReference>
<keyword evidence="6" id="KW-0539">Nucleus</keyword>
<evidence type="ECO:0000256" key="5">
    <source>
        <dbReference type="ARBA" id="ARBA00022490"/>
    </source>
</evidence>
<dbReference type="PANTHER" id="PTHR12967">
    <property type="entry name" value="PROTEIN SHQ1 HOMOLOG"/>
    <property type="match status" value="1"/>
</dbReference>
<dbReference type="PROSITE" id="PS51203">
    <property type="entry name" value="CS"/>
    <property type="match status" value="1"/>
</dbReference>
<feature type="region of interest" description="Disordered" evidence="7">
    <location>
        <begin position="1"/>
        <end position="63"/>
    </location>
</feature>
<dbReference type="GO" id="GO:0051082">
    <property type="term" value="F:unfolded protein binding"/>
    <property type="evidence" value="ECO:0007669"/>
    <property type="project" value="TreeGrafter"/>
</dbReference>
<keyword evidence="10" id="KW-1185">Reference proteome</keyword>
<evidence type="ECO:0000313" key="9">
    <source>
        <dbReference type="Ensembl" id="ENSFTIP00000016782.1"/>
    </source>
</evidence>
<name>A0A8C4US65_FALTI</name>
<dbReference type="GO" id="GO:0005829">
    <property type="term" value="C:cytosol"/>
    <property type="evidence" value="ECO:0007669"/>
    <property type="project" value="UniProtKB-SubCell"/>
</dbReference>
<evidence type="ECO:0000259" key="8">
    <source>
        <dbReference type="PROSITE" id="PS51203"/>
    </source>
</evidence>
<dbReference type="OrthoDB" id="73639at2759"/>
<evidence type="ECO:0000256" key="2">
    <source>
        <dbReference type="ARBA" id="ARBA00004642"/>
    </source>
</evidence>
<feature type="compositionally biased region" description="Basic and acidic residues" evidence="7">
    <location>
        <begin position="10"/>
        <end position="28"/>
    </location>
</feature>
<dbReference type="Ensembl" id="ENSFTIT00000017489.1">
    <property type="protein sequence ID" value="ENSFTIP00000016782.1"/>
    <property type="gene ID" value="ENSFTIG00000011103.1"/>
</dbReference>
<dbReference type="Pfam" id="PF21413">
    <property type="entry name" value="SHQ1-like_CS"/>
    <property type="match status" value="1"/>
</dbReference>
<proteinExistence type="inferred from homology"/>
<evidence type="ECO:0000256" key="6">
    <source>
        <dbReference type="ARBA" id="ARBA00023242"/>
    </source>
</evidence>